<protein>
    <submittedName>
        <fullName evidence="2">ThiJ/PfpI family protein</fullName>
    </submittedName>
</protein>
<accession>A0A091C5N1</accession>
<dbReference type="AlphaFoldDB" id="A0A091C5N1"/>
<evidence type="ECO:0000313" key="2">
    <source>
        <dbReference type="EMBL" id="KFN92234.1"/>
    </source>
</evidence>
<dbReference type="PANTHER" id="PTHR43130:SF15">
    <property type="entry name" value="THIJ_PFPI FAMILY PROTEIN (AFU_ORTHOLOGUE AFUA_5G14240)"/>
    <property type="match status" value="1"/>
</dbReference>
<reference evidence="2 3" key="1">
    <citation type="submission" date="2014-08" db="EMBL/GenBank/DDBJ databases">
        <title>Genome sequence of Tetragenococcus muriaticus.</title>
        <authorList>
            <person name="Chuea-nongthon C."/>
            <person name="Rodtong S."/>
            <person name="Yongsawatdigul J."/>
            <person name="Steele J.L."/>
            <person name="Liu X.-y."/>
            <person name="Speers J."/>
            <person name="Glasner J.D."/>
            <person name="Neeno-Eckwall E.C."/>
        </authorList>
    </citation>
    <scope>NUCLEOTIDE SEQUENCE [LARGE SCALE GENOMIC DNA]</scope>
    <source>
        <strain evidence="2 3">PMC-11-5</strain>
    </source>
</reference>
<dbReference type="InterPro" id="IPR052158">
    <property type="entry name" value="INH-QAR"/>
</dbReference>
<evidence type="ECO:0000259" key="1">
    <source>
        <dbReference type="Pfam" id="PF01965"/>
    </source>
</evidence>
<dbReference type="RefSeq" id="WP_038025944.1">
    <property type="nucleotide sequence ID" value="NZ_JPVU01000106.1"/>
</dbReference>
<dbReference type="PANTHER" id="PTHR43130">
    <property type="entry name" value="ARAC-FAMILY TRANSCRIPTIONAL REGULATOR"/>
    <property type="match status" value="1"/>
</dbReference>
<dbReference type="SUPFAM" id="SSF52317">
    <property type="entry name" value="Class I glutamine amidotransferase-like"/>
    <property type="match status" value="1"/>
</dbReference>
<name>A0A091C5N1_9ENTE</name>
<proteinExistence type="predicted"/>
<dbReference type="EMBL" id="JPVU01000106">
    <property type="protein sequence ID" value="KFN92234.1"/>
    <property type="molecule type" value="Genomic_DNA"/>
</dbReference>
<dbReference type="PATRIC" id="fig|1302649.3.peg.1068"/>
<dbReference type="Pfam" id="PF01965">
    <property type="entry name" value="DJ-1_PfpI"/>
    <property type="match status" value="1"/>
</dbReference>
<dbReference type="OrthoDB" id="6382410at2"/>
<dbReference type="Gene3D" id="3.40.50.880">
    <property type="match status" value="1"/>
</dbReference>
<evidence type="ECO:0000313" key="3">
    <source>
        <dbReference type="Proteomes" id="UP000029380"/>
    </source>
</evidence>
<gene>
    <name evidence="2" type="ORF">TMUPMC115_1066</name>
</gene>
<dbReference type="InterPro" id="IPR029062">
    <property type="entry name" value="Class_I_gatase-like"/>
</dbReference>
<dbReference type="InterPro" id="IPR002818">
    <property type="entry name" value="DJ-1/PfpI"/>
</dbReference>
<feature type="domain" description="DJ-1/PfpI" evidence="1">
    <location>
        <begin position="4"/>
        <end position="165"/>
    </location>
</feature>
<dbReference type="Proteomes" id="UP000029380">
    <property type="component" value="Unassembled WGS sequence"/>
</dbReference>
<sequence>MINVNFLVFDEFETLDLFGVIEIFGRLQENYHLNYYSMKGGLVKSSQGVEMTTQPITHLINGDIIILPGGKGTRTLVNDQEWIEKLRQISLTATNVLTICTGAALLAKTELLNDKKATSNKRAFEWVKSVNESVLWQEKARWIATDKYYTSSGVSAGMDMALGFIADQYGKNLAEKIASDIEYIWNDDPNNDPFAKK</sequence>
<comment type="caution">
    <text evidence="2">The sequence shown here is derived from an EMBL/GenBank/DDBJ whole genome shotgun (WGS) entry which is preliminary data.</text>
</comment>
<organism evidence="2 3">
    <name type="scientific">Tetragenococcus muriaticus PMC-11-5</name>
    <dbReference type="NCBI Taxonomy" id="1302649"/>
    <lineage>
        <taxon>Bacteria</taxon>
        <taxon>Bacillati</taxon>
        <taxon>Bacillota</taxon>
        <taxon>Bacilli</taxon>
        <taxon>Lactobacillales</taxon>
        <taxon>Enterococcaceae</taxon>
        <taxon>Tetragenococcus</taxon>
    </lineage>
</organism>
<dbReference type="CDD" id="cd03139">
    <property type="entry name" value="GATase1_PfpI_2"/>
    <property type="match status" value="1"/>
</dbReference>